<evidence type="ECO:0000313" key="3">
    <source>
        <dbReference type="EMBL" id="MSS42635.1"/>
    </source>
</evidence>
<keyword evidence="1" id="KW-1133">Transmembrane helix</keyword>
<protein>
    <submittedName>
        <fullName evidence="3">Amidase domain-containing protein</fullName>
    </submittedName>
</protein>
<dbReference type="PANTHER" id="PTHR40032">
    <property type="entry name" value="EXPORTED PROTEIN-RELATED"/>
    <property type="match status" value="1"/>
</dbReference>
<keyword evidence="1" id="KW-0812">Transmembrane</keyword>
<name>A0A844FF81_9FIRM</name>
<accession>A0A844FF81</accession>
<gene>
    <name evidence="3" type="ORF">FYJ27_02645</name>
</gene>
<dbReference type="Pfam" id="PF12671">
    <property type="entry name" value="Amidase_6"/>
    <property type="match status" value="1"/>
</dbReference>
<evidence type="ECO:0000256" key="1">
    <source>
        <dbReference type="SAM" id="Phobius"/>
    </source>
</evidence>
<dbReference type="OrthoDB" id="2194542at2"/>
<evidence type="ECO:0000313" key="4">
    <source>
        <dbReference type="Proteomes" id="UP000462760"/>
    </source>
</evidence>
<reference evidence="3 4" key="1">
    <citation type="submission" date="2019-08" db="EMBL/GenBank/DDBJ databases">
        <title>In-depth cultivation of the pig gut microbiome towards novel bacterial diversity and tailored functional studies.</title>
        <authorList>
            <person name="Wylensek D."/>
            <person name="Hitch T.C.A."/>
            <person name="Clavel T."/>
        </authorList>
    </citation>
    <scope>NUCLEOTIDE SEQUENCE [LARGE SCALE GENOMIC DNA]</scope>
    <source>
        <strain evidence="3 4">Med78-601-WT-4W-RMD-3</strain>
    </source>
</reference>
<dbReference type="Proteomes" id="UP000462760">
    <property type="component" value="Unassembled WGS sequence"/>
</dbReference>
<dbReference type="InterPro" id="IPR024301">
    <property type="entry name" value="Amidase_6"/>
</dbReference>
<comment type="caution">
    <text evidence="3">The sequence shown here is derived from an EMBL/GenBank/DDBJ whole genome shotgun (WGS) entry which is preliminary data.</text>
</comment>
<dbReference type="RefSeq" id="WP_154482725.1">
    <property type="nucleotide sequence ID" value="NZ_VULR01000002.1"/>
</dbReference>
<organism evidence="3 4">
    <name type="scientific">Anaerosalibacter bizertensis</name>
    <dbReference type="NCBI Taxonomy" id="932217"/>
    <lineage>
        <taxon>Bacteria</taxon>
        <taxon>Bacillati</taxon>
        <taxon>Bacillota</taxon>
        <taxon>Tissierellia</taxon>
        <taxon>Tissierellales</taxon>
        <taxon>Sporanaerobacteraceae</taxon>
        <taxon>Anaerosalibacter</taxon>
    </lineage>
</organism>
<feature type="transmembrane region" description="Helical" evidence="1">
    <location>
        <begin position="12"/>
        <end position="30"/>
    </location>
</feature>
<sequence>MIVFIRLKKLKIFFLVIIIILSCLLGVHLLNNFSKSSTTFANKDLDTELQEIFNTRNQALLEKNIDILSDLYNKEVRNGLWAYEHELKKMECLKKWSDRQSVQFKRIDSEVILRNAKKKEDGYSVNLLVSTEYEYVYKDDINTSNSFRIGTYHSLDLIKNKDKYIITREWYTDPFADSLHLDEMESKEIKDTILSGKPKDLSDLSERRKKAVEYAYKYSGAANLPKYGFQYNSEYRNYNNEGGDCTNFASQVFYEGGDFEKNYTWNYKKGSGSKAWVNAQAFHNYMIYSGRASIIAEGSYNEVLKHSYELLPGDYIAYKKKGKVEHISIVTDIDSKGYSLVNSHNSDRHRVPWDLGWNNKDIIFHLVRVHY</sequence>
<keyword evidence="1" id="KW-0472">Membrane</keyword>
<dbReference type="AlphaFoldDB" id="A0A844FF81"/>
<dbReference type="PANTHER" id="PTHR40032:SF1">
    <property type="entry name" value="EXPORTED PROTEIN"/>
    <property type="match status" value="1"/>
</dbReference>
<proteinExistence type="predicted"/>
<feature type="domain" description="Putative amidase" evidence="2">
    <location>
        <begin position="207"/>
        <end position="366"/>
    </location>
</feature>
<evidence type="ECO:0000259" key="2">
    <source>
        <dbReference type="Pfam" id="PF12671"/>
    </source>
</evidence>
<dbReference type="EMBL" id="VULR01000002">
    <property type="protein sequence ID" value="MSS42635.1"/>
    <property type="molecule type" value="Genomic_DNA"/>
</dbReference>
<dbReference type="PROSITE" id="PS51257">
    <property type="entry name" value="PROKAR_LIPOPROTEIN"/>
    <property type="match status" value="1"/>
</dbReference>